<feature type="domain" description="DNA-directed RNA polymerase RBP11-like dimerisation" evidence="6">
    <location>
        <begin position="41"/>
        <end position="109"/>
    </location>
</feature>
<keyword evidence="3" id="KW-0804">Transcription</keyword>
<evidence type="ECO:0000256" key="1">
    <source>
        <dbReference type="ARBA" id="ARBA00004123"/>
    </source>
</evidence>
<organism evidence="7 8">
    <name type="scientific">Ichthyophthirius multifiliis</name>
    <name type="common">White spot disease agent</name>
    <name type="synonym">Ich</name>
    <dbReference type="NCBI Taxonomy" id="5932"/>
    <lineage>
        <taxon>Eukaryota</taxon>
        <taxon>Sar</taxon>
        <taxon>Alveolata</taxon>
        <taxon>Ciliophora</taxon>
        <taxon>Intramacronucleata</taxon>
        <taxon>Oligohymenophorea</taxon>
        <taxon>Hymenostomatida</taxon>
        <taxon>Ophryoglenina</taxon>
        <taxon>Ichthyophthirius</taxon>
    </lineage>
</organism>
<dbReference type="EC" id="2.7.7.6" evidence="7"/>
<evidence type="ECO:0000256" key="2">
    <source>
        <dbReference type="ARBA" id="ARBA00022478"/>
    </source>
</evidence>
<keyword evidence="7" id="KW-0808">Transferase</keyword>
<dbReference type="InterPro" id="IPR008193">
    <property type="entry name" value="RNA_pol_Rpb11_13-16kDa_CS"/>
</dbReference>
<evidence type="ECO:0000259" key="6">
    <source>
        <dbReference type="Pfam" id="PF13656"/>
    </source>
</evidence>
<proteinExistence type="inferred from homology"/>
<dbReference type="InterPro" id="IPR037685">
    <property type="entry name" value="RBP11"/>
</dbReference>
<dbReference type="InterPro" id="IPR036603">
    <property type="entry name" value="RBP11-like"/>
</dbReference>
<dbReference type="STRING" id="857967.G0QUQ1"/>
<comment type="similarity">
    <text evidence="5">Belongs to the archaeal Rpo11/eukaryotic RPB11/RPC19 RNA polymerase subunit family.</text>
</comment>
<keyword evidence="7" id="KW-0548">Nucleotidyltransferase</keyword>
<dbReference type="RefSeq" id="XP_004034540.1">
    <property type="nucleotide sequence ID" value="XM_004034492.1"/>
</dbReference>
<dbReference type="CDD" id="cd06926">
    <property type="entry name" value="RNAP_II_RPB11"/>
    <property type="match status" value="1"/>
</dbReference>
<dbReference type="HAMAP" id="MF_00261">
    <property type="entry name" value="RNApol_arch_Rpo11"/>
    <property type="match status" value="1"/>
</dbReference>
<keyword evidence="8" id="KW-1185">Reference proteome</keyword>
<dbReference type="OMA" id="MNQPERY"/>
<dbReference type="InterPro" id="IPR009025">
    <property type="entry name" value="RBP11-like_dimer"/>
</dbReference>
<dbReference type="GeneID" id="14907188"/>
<keyword evidence="4" id="KW-0539">Nucleus</keyword>
<dbReference type="Proteomes" id="UP000008983">
    <property type="component" value="Unassembled WGS sequence"/>
</dbReference>
<dbReference type="GO" id="GO:0003677">
    <property type="term" value="F:DNA binding"/>
    <property type="evidence" value="ECO:0007669"/>
    <property type="project" value="InterPro"/>
</dbReference>
<evidence type="ECO:0000256" key="4">
    <source>
        <dbReference type="ARBA" id="ARBA00023242"/>
    </source>
</evidence>
<keyword evidence="2" id="KW-0240">DNA-directed RNA polymerase</keyword>
<dbReference type="InParanoid" id="G0QUQ1"/>
<reference evidence="7 8" key="1">
    <citation type="submission" date="2011-07" db="EMBL/GenBank/DDBJ databases">
        <authorList>
            <person name="Coyne R."/>
            <person name="Brami D."/>
            <person name="Johnson J."/>
            <person name="Hostetler J."/>
            <person name="Hannick L."/>
            <person name="Clark T."/>
            <person name="Cassidy-Hanley D."/>
            <person name="Inman J."/>
        </authorList>
    </citation>
    <scope>NUCLEOTIDE SEQUENCE [LARGE SCALE GENOMIC DNA]</scope>
    <source>
        <strain evidence="7 8">G5</strain>
    </source>
</reference>
<dbReference type="OrthoDB" id="10248581at2759"/>
<evidence type="ECO:0000313" key="7">
    <source>
        <dbReference type="EMBL" id="EGR31054.1"/>
    </source>
</evidence>
<dbReference type="SUPFAM" id="SSF55257">
    <property type="entry name" value="RBP11-like subunits of RNA polymerase"/>
    <property type="match status" value="1"/>
</dbReference>
<dbReference type="PANTHER" id="PTHR13946">
    <property type="entry name" value="DNA-DIRECTED RNA POLYMERASE I,II,III"/>
    <property type="match status" value="1"/>
</dbReference>
<accession>G0QUQ1</accession>
<dbReference type="Gene3D" id="3.30.1360.10">
    <property type="entry name" value="RNA polymerase, RBP11-like subunit"/>
    <property type="match status" value="1"/>
</dbReference>
<comment type="subcellular location">
    <subcellularLocation>
        <location evidence="1">Nucleus</location>
    </subcellularLocation>
</comment>
<dbReference type="GO" id="GO:0003899">
    <property type="term" value="F:DNA-directed RNA polymerase activity"/>
    <property type="evidence" value="ECO:0007669"/>
    <property type="project" value="UniProtKB-EC"/>
</dbReference>
<name>G0QUQ1_ICHMU</name>
<gene>
    <name evidence="7" type="ORF">IMG5_118520</name>
</gene>
<dbReference type="InterPro" id="IPR022905">
    <property type="entry name" value="Rpo11-like"/>
</dbReference>
<dbReference type="PANTHER" id="PTHR13946:SF16">
    <property type="entry name" value="DNA-DIRECTED RNA POLYMERASE II SUBUNIT RPB11"/>
    <property type="match status" value="1"/>
</dbReference>
<dbReference type="Pfam" id="PF13656">
    <property type="entry name" value="RNA_pol_L_2"/>
    <property type="match status" value="1"/>
</dbReference>
<dbReference type="eggNOG" id="KOG4392">
    <property type="taxonomic scope" value="Eukaryota"/>
</dbReference>
<dbReference type="GO" id="GO:0005665">
    <property type="term" value="C:RNA polymerase II, core complex"/>
    <property type="evidence" value="ECO:0007669"/>
    <property type="project" value="InterPro"/>
</dbReference>
<evidence type="ECO:0000313" key="8">
    <source>
        <dbReference type="Proteomes" id="UP000008983"/>
    </source>
</evidence>
<dbReference type="EMBL" id="GL983919">
    <property type="protein sequence ID" value="EGR31054.1"/>
    <property type="molecule type" value="Genomic_DNA"/>
</dbReference>
<sequence>MANREDFRLKFAELDGLRDENKKNQSRIQITENEKMKNSKTIIMNLEDHTIGNLIRMYLLKSKEVKFAGYRMPHPLETKVEIKVQTVKDNTCEILINTLDGLIKDIDIIQYDFEKQAKQQWDKAY</sequence>
<dbReference type="GO" id="GO:0046983">
    <property type="term" value="F:protein dimerization activity"/>
    <property type="evidence" value="ECO:0007669"/>
    <property type="project" value="InterPro"/>
</dbReference>
<dbReference type="AlphaFoldDB" id="G0QUQ1"/>
<dbReference type="GO" id="GO:0006366">
    <property type="term" value="P:transcription by RNA polymerase II"/>
    <property type="evidence" value="ECO:0007669"/>
    <property type="project" value="InterPro"/>
</dbReference>
<evidence type="ECO:0000256" key="5">
    <source>
        <dbReference type="ARBA" id="ARBA00025751"/>
    </source>
</evidence>
<protein>
    <submittedName>
        <fullName evidence="7">DNA-directed polymerase II polypeptide J, putative</fullName>
        <ecNumber evidence="7">2.7.7.6</ecNumber>
    </submittedName>
</protein>
<dbReference type="PROSITE" id="PS01154">
    <property type="entry name" value="RNA_POL_L_13KD"/>
    <property type="match status" value="1"/>
</dbReference>
<evidence type="ECO:0000256" key="3">
    <source>
        <dbReference type="ARBA" id="ARBA00023163"/>
    </source>
</evidence>